<dbReference type="RefSeq" id="WP_259827845.1">
    <property type="nucleotide sequence ID" value="NZ_JANZQH010000002.1"/>
</dbReference>
<reference evidence="2" key="1">
    <citation type="submission" date="2022-08" db="EMBL/GenBank/DDBJ databases">
        <title>Chryseobacterium antibioticum,isolated from the rhizosphere soil of Pyrola in Tibet.</title>
        <authorList>
            <person name="Kan Y."/>
        </authorList>
    </citation>
    <scope>NUCLEOTIDE SEQUENCE</scope>
    <source>
        <strain evidence="2">Pc2-12</strain>
    </source>
</reference>
<dbReference type="CDD" id="cd21809">
    <property type="entry name" value="ABC-2_lan_permease-like"/>
    <property type="match status" value="1"/>
</dbReference>
<feature type="transmembrane region" description="Helical" evidence="1">
    <location>
        <begin position="21"/>
        <end position="41"/>
    </location>
</feature>
<feature type="transmembrane region" description="Helical" evidence="1">
    <location>
        <begin position="61"/>
        <end position="86"/>
    </location>
</feature>
<evidence type="ECO:0000313" key="2">
    <source>
        <dbReference type="EMBL" id="MCT2406880.1"/>
    </source>
</evidence>
<keyword evidence="3" id="KW-1185">Reference proteome</keyword>
<feature type="transmembrane region" description="Helical" evidence="1">
    <location>
        <begin position="231"/>
        <end position="252"/>
    </location>
</feature>
<keyword evidence="1" id="KW-0812">Transmembrane</keyword>
<sequence length="266" mass="30924">MTNTFYKAFSSEQYKLSKSKELFGILLLPALIIIAIDFYNIYNILTEGGAGEGKFNPWKFILGRTVCMFLYMLYPILVSLFVHACCDVEYRNNNYKILFTLPVSKSKIFISKVLFMLMTVWFSMILTYLVFLLSGYLFSVIFPELGFQNYDFREVIFYVFLKFSITLSAITMIQLALSLIFKSFIYPIGFSMFMLIFSGFANEKRFSDFLVYTGGYRFLENLLTENISFGRLDYCNMAAVFVFAGVSFYLFVRKKGVMWSKIVGVF</sequence>
<feature type="transmembrane region" description="Helical" evidence="1">
    <location>
        <begin position="113"/>
        <end position="143"/>
    </location>
</feature>
<feature type="transmembrane region" description="Helical" evidence="1">
    <location>
        <begin position="184"/>
        <end position="201"/>
    </location>
</feature>
<dbReference type="Proteomes" id="UP001142057">
    <property type="component" value="Unassembled WGS sequence"/>
</dbReference>
<feature type="transmembrane region" description="Helical" evidence="1">
    <location>
        <begin position="155"/>
        <end position="177"/>
    </location>
</feature>
<keyword evidence="1" id="KW-1133">Transmembrane helix</keyword>
<evidence type="ECO:0000256" key="1">
    <source>
        <dbReference type="SAM" id="Phobius"/>
    </source>
</evidence>
<comment type="caution">
    <text evidence="2">The sequence shown here is derived from an EMBL/GenBank/DDBJ whole genome shotgun (WGS) entry which is preliminary data.</text>
</comment>
<evidence type="ECO:0000313" key="3">
    <source>
        <dbReference type="Proteomes" id="UP001142057"/>
    </source>
</evidence>
<proteinExistence type="predicted"/>
<keyword evidence="1" id="KW-0472">Membrane</keyword>
<name>A0ABT2IE21_9FLAO</name>
<accession>A0ABT2IE21</accession>
<protein>
    <submittedName>
        <fullName evidence="2">ABC transporter permease</fullName>
    </submittedName>
</protein>
<gene>
    <name evidence="2" type="ORF">NZD88_04845</name>
</gene>
<dbReference type="Pfam" id="PF12730">
    <property type="entry name" value="ABC2_membrane_4"/>
    <property type="match status" value="1"/>
</dbReference>
<dbReference type="EMBL" id="JANZQH010000002">
    <property type="protein sequence ID" value="MCT2406880.1"/>
    <property type="molecule type" value="Genomic_DNA"/>
</dbReference>
<organism evidence="2 3">
    <name type="scientific">Chryseobacterium pyrolae</name>
    <dbReference type="NCBI Taxonomy" id="2987481"/>
    <lineage>
        <taxon>Bacteria</taxon>
        <taxon>Pseudomonadati</taxon>
        <taxon>Bacteroidota</taxon>
        <taxon>Flavobacteriia</taxon>
        <taxon>Flavobacteriales</taxon>
        <taxon>Weeksellaceae</taxon>
        <taxon>Chryseobacterium group</taxon>
        <taxon>Chryseobacterium</taxon>
    </lineage>
</organism>